<feature type="compositionally biased region" description="Basic residues" evidence="1">
    <location>
        <begin position="662"/>
        <end position="673"/>
    </location>
</feature>
<feature type="compositionally biased region" description="Basic and acidic residues" evidence="1">
    <location>
        <begin position="201"/>
        <end position="215"/>
    </location>
</feature>
<evidence type="ECO:0000313" key="2">
    <source>
        <dbReference type="EMBL" id="GFF20714.1"/>
    </source>
</evidence>
<feature type="compositionally biased region" description="Polar residues" evidence="1">
    <location>
        <begin position="322"/>
        <end position="342"/>
    </location>
</feature>
<keyword evidence="3" id="KW-1185">Reference proteome</keyword>
<feature type="compositionally biased region" description="Polar residues" evidence="1">
    <location>
        <begin position="602"/>
        <end position="611"/>
    </location>
</feature>
<feature type="compositionally biased region" description="Low complexity" evidence="1">
    <location>
        <begin position="56"/>
        <end position="73"/>
    </location>
</feature>
<sequence length="866" mass="95402">MPGMKIAGTAPTLAEDPNRPLFRAHKSLPRRTTVAPSVQVIHVSPVDHVHDDSSNGPVVATAPALPLTPPGVAQEELPRNEVDRQKTASSHSVAGAMTPSKPSHPPTPETTPPRVTPTVNRLAVSQFGQASASSRADSFQTAYEKISDGETETPRRSSRSSSRSVKLRRIPKQPSESSDTITEETPGVGAMSLSKYNSSTRRFEDVNDDFHDRTKGPGNDSHVALNPAPQNGVDVPGLNLPRVRNKPLQKRVRDTFEPRHSPSVEQFREIIGWPSDSQHDADKDVRRVSGASAASSTIEAIIIDSPRPSKRTLRHTEKRSSLRSASSPIPRSQRTSLVSNPDSQHRLVHKVARITENDRRSIASEISNSGSSTLGVAQQHVDVIPVVVIPQRRSSLKSSASTSQNPSKAGSRRSSRRAPTSSSRPGSMDVPRQRKRTLSDPDAFAAGRTESRGRSFGPPIIPPRSSSLSAPTSRNNSRTTSLTSESLRHHTIAMDLKMQTRPAEAPAETADRHPSGLGLGDMPDVPTTQSILIGVEDMAHLRPPSAPFTQLSIPSSSPGPIEINEATTIAFFPHNNESLLLVDPRGQQGPRPIAPRVEYRTSLETPQTPETHAQYDVDSPLKNPRRPPKPPTYKIIPPTQSSEVDRQLGQTGNDGETDGRPSRRLGSLRRWAARPRSESFNSFTRSLSLRSAKNRKAGQDIDSRLDPFWRPRRFWEDSSDPEDFARDAPAQPARSDQVISNSLGLPQQRVVFEGPKISRRDPATRRRLDGSKSRYHASKGSLIGSGVFAPEALYSQTSLHRRQFRSLSWWRLRLRFGRVRSMRQRLRRTLQQRAEGKREARREKLKQSIGEAVLVGSSTQTRAIAR</sequence>
<dbReference type="VEuPathDB" id="FungiDB:ATEG_09540"/>
<evidence type="ECO:0000313" key="3">
    <source>
        <dbReference type="Proteomes" id="UP000452235"/>
    </source>
</evidence>
<feature type="region of interest" description="Disordered" evidence="1">
    <location>
        <begin position="393"/>
        <end position="485"/>
    </location>
</feature>
<feature type="compositionally biased region" description="Basic and acidic residues" evidence="1">
    <location>
        <begin position="145"/>
        <end position="155"/>
    </location>
</feature>
<feature type="region of interest" description="Disordered" evidence="1">
    <location>
        <begin position="498"/>
        <end position="524"/>
    </location>
</feature>
<feature type="region of interest" description="Disordered" evidence="1">
    <location>
        <begin position="47"/>
        <end position="116"/>
    </location>
</feature>
<feature type="region of interest" description="Disordered" evidence="1">
    <location>
        <begin position="303"/>
        <end position="346"/>
    </location>
</feature>
<feature type="compositionally biased region" description="Basic and acidic residues" evidence="1">
    <location>
        <begin position="76"/>
        <end position="86"/>
    </location>
</feature>
<dbReference type="OrthoDB" id="3870679at2759"/>
<feature type="region of interest" description="Disordered" evidence="1">
    <location>
        <begin position="581"/>
        <end position="676"/>
    </location>
</feature>
<dbReference type="EMBL" id="BLJY01000013">
    <property type="protein sequence ID" value="GFF20714.1"/>
    <property type="molecule type" value="Genomic_DNA"/>
</dbReference>
<organism evidence="2 3">
    <name type="scientific">Aspergillus terreus</name>
    <dbReference type="NCBI Taxonomy" id="33178"/>
    <lineage>
        <taxon>Eukaryota</taxon>
        <taxon>Fungi</taxon>
        <taxon>Dikarya</taxon>
        <taxon>Ascomycota</taxon>
        <taxon>Pezizomycotina</taxon>
        <taxon>Eurotiomycetes</taxon>
        <taxon>Eurotiomycetidae</taxon>
        <taxon>Eurotiales</taxon>
        <taxon>Aspergillaceae</taxon>
        <taxon>Aspergillus</taxon>
        <taxon>Aspergillus subgen. Circumdati</taxon>
    </lineage>
</organism>
<feature type="compositionally biased region" description="Low complexity" evidence="1">
    <location>
        <begin position="454"/>
        <end position="485"/>
    </location>
</feature>
<name>A0A5M3ZBP6_ASPTE</name>
<feature type="compositionally biased region" description="Low complexity" evidence="1">
    <location>
        <begin position="396"/>
        <end position="409"/>
    </location>
</feature>
<comment type="caution">
    <text evidence="2">The sequence shown here is derived from an EMBL/GenBank/DDBJ whole genome shotgun (WGS) entry which is preliminary data.</text>
</comment>
<feature type="compositionally biased region" description="Low complexity" evidence="1">
    <location>
        <begin position="417"/>
        <end position="427"/>
    </location>
</feature>
<protein>
    <submittedName>
        <fullName evidence="2">Uncharacterized protein</fullName>
    </submittedName>
</protein>
<dbReference type="AlphaFoldDB" id="A0A5M3ZBP6"/>
<evidence type="ECO:0000256" key="1">
    <source>
        <dbReference type="SAM" id="MobiDB-lite"/>
    </source>
</evidence>
<gene>
    <name evidence="2" type="ORF">ATEIFO6365_0013004800</name>
</gene>
<feature type="region of interest" description="Disordered" evidence="1">
    <location>
        <begin position="145"/>
        <end position="241"/>
    </location>
</feature>
<feature type="compositionally biased region" description="Pro residues" evidence="1">
    <location>
        <begin position="102"/>
        <end position="115"/>
    </location>
</feature>
<dbReference type="Proteomes" id="UP000452235">
    <property type="component" value="Unassembled WGS sequence"/>
</dbReference>
<reference evidence="2 3" key="1">
    <citation type="submission" date="2020-01" db="EMBL/GenBank/DDBJ databases">
        <title>Aspergillus terreus IFO 6365 whole genome shotgun sequence.</title>
        <authorList>
            <person name="Kanamasa S."/>
            <person name="Takahashi H."/>
        </authorList>
    </citation>
    <scope>NUCLEOTIDE SEQUENCE [LARGE SCALE GENOMIC DNA]</scope>
    <source>
        <strain evidence="2 3">IFO 6365</strain>
    </source>
</reference>
<accession>A0A5M3ZBP6</accession>
<proteinExistence type="predicted"/>